<keyword evidence="8" id="KW-0560">Oxidoreductase</keyword>
<evidence type="ECO:0000256" key="11">
    <source>
        <dbReference type="ARBA" id="ARBA00023324"/>
    </source>
</evidence>
<feature type="binding site" evidence="14">
    <location>
        <position position="246"/>
    </location>
    <ligand>
        <name>Ca(2+)</name>
        <dbReference type="ChEBI" id="CHEBI:29108"/>
        <label>2</label>
    </ligand>
</feature>
<feature type="compositionally biased region" description="Pro residues" evidence="17">
    <location>
        <begin position="564"/>
        <end position="669"/>
    </location>
</feature>
<feature type="binding site" evidence="14">
    <location>
        <position position="72"/>
    </location>
    <ligand>
        <name>Ca(2+)</name>
        <dbReference type="ChEBI" id="CHEBI:29108"/>
        <label>1</label>
    </ligand>
</feature>
<evidence type="ECO:0000313" key="20">
    <source>
        <dbReference type="EMBL" id="KAG0567785.1"/>
    </source>
</evidence>
<dbReference type="InterPro" id="IPR000823">
    <property type="entry name" value="Peroxidase_pln"/>
</dbReference>
<feature type="active site" description="Proton acceptor" evidence="12">
    <location>
        <position position="71"/>
    </location>
</feature>
<evidence type="ECO:0000256" key="18">
    <source>
        <dbReference type="SAM" id="SignalP"/>
    </source>
</evidence>
<feature type="binding site" evidence="14">
    <location>
        <position position="90"/>
    </location>
    <ligand>
        <name>Ca(2+)</name>
        <dbReference type="ChEBI" id="CHEBI:29108"/>
        <label>1</label>
    </ligand>
</feature>
<evidence type="ECO:0000256" key="15">
    <source>
        <dbReference type="PIRSR" id="PIRSR600823-4"/>
    </source>
</evidence>
<dbReference type="Gene3D" id="1.10.420.10">
    <property type="entry name" value="Peroxidase, domain 2"/>
    <property type="match status" value="1"/>
</dbReference>
<dbReference type="CDD" id="cd00693">
    <property type="entry name" value="secretory_peroxidase"/>
    <property type="match status" value="1"/>
</dbReference>
<feature type="compositionally biased region" description="Gly residues" evidence="17">
    <location>
        <begin position="333"/>
        <end position="343"/>
    </location>
</feature>
<feature type="binding site" description="axial binding residue" evidence="14">
    <location>
        <position position="194"/>
    </location>
    <ligand>
        <name>heme b</name>
        <dbReference type="ChEBI" id="CHEBI:60344"/>
    </ligand>
    <ligandPart>
        <name>Fe</name>
        <dbReference type="ChEBI" id="CHEBI:18248"/>
    </ligandPart>
</feature>
<accession>A0A8T0HAB3</accession>
<feature type="binding site" evidence="14">
    <location>
        <position position="243"/>
    </location>
    <ligand>
        <name>Ca(2+)</name>
        <dbReference type="ChEBI" id="CHEBI:29108"/>
        <label>2</label>
    </ligand>
</feature>
<evidence type="ECO:0000256" key="4">
    <source>
        <dbReference type="ARBA" id="ARBA00012313"/>
    </source>
</evidence>
<reference evidence="20" key="1">
    <citation type="submission" date="2020-06" db="EMBL/GenBank/DDBJ databases">
        <title>WGS assembly of Ceratodon purpureus strain R40.</title>
        <authorList>
            <person name="Carey S.B."/>
            <person name="Jenkins J."/>
            <person name="Shu S."/>
            <person name="Lovell J.T."/>
            <person name="Sreedasyam A."/>
            <person name="Maumus F."/>
            <person name="Tiley G.P."/>
            <person name="Fernandez-Pozo N."/>
            <person name="Barry K."/>
            <person name="Chen C."/>
            <person name="Wang M."/>
            <person name="Lipzen A."/>
            <person name="Daum C."/>
            <person name="Saski C.A."/>
            <person name="Payton A.C."/>
            <person name="Mcbreen J.C."/>
            <person name="Conrad R.E."/>
            <person name="Kollar L.M."/>
            <person name="Olsson S."/>
            <person name="Huttunen S."/>
            <person name="Landis J.B."/>
            <person name="Wickett N.J."/>
            <person name="Johnson M.G."/>
            <person name="Rensing S.A."/>
            <person name="Grimwood J."/>
            <person name="Schmutz J."/>
            <person name="Mcdaniel S.F."/>
        </authorList>
    </citation>
    <scope>NUCLEOTIDE SEQUENCE</scope>
    <source>
        <strain evidence="20">R40</strain>
    </source>
</reference>
<evidence type="ECO:0000259" key="19">
    <source>
        <dbReference type="PROSITE" id="PS50873"/>
    </source>
</evidence>
<dbReference type="PRINTS" id="PR00458">
    <property type="entry name" value="PEROXIDASE"/>
</dbReference>
<feature type="chain" id="PRO_5035815463" description="peroxidase" evidence="18">
    <location>
        <begin position="27"/>
        <end position="692"/>
    </location>
</feature>
<feature type="disulfide bond" evidence="16">
    <location>
        <begin position="73"/>
        <end position="78"/>
    </location>
</feature>
<feature type="binding site" evidence="13">
    <location>
        <position position="164"/>
    </location>
    <ligand>
        <name>substrate</name>
    </ligand>
</feature>
<evidence type="ECO:0000313" key="21">
    <source>
        <dbReference type="Proteomes" id="UP000822688"/>
    </source>
</evidence>
<evidence type="ECO:0000256" key="14">
    <source>
        <dbReference type="PIRSR" id="PIRSR600823-3"/>
    </source>
</evidence>
<keyword evidence="9 14" id="KW-0408">Iron</keyword>
<keyword evidence="11" id="KW-0376">Hydrogen peroxide</keyword>
<dbReference type="AlphaFoldDB" id="A0A8T0HAB3"/>
<feature type="disulfide bond" evidence="16">
    <location>
        <begin position="122"/>
        <end position="318"/>
    </location>
</feature>
<dbReference type="EMBL" id="CM026428">
    <property type="protein sequence ID" value="KAG0567785.1"/>
    <property type="molecule type" value="Genomic_DNA"/>
</dbReference>
<evidence type="ECO:0000256" key="1">
    <source>
        <dbReference type="ARBA" id="ARBA00000189"/>
    </source>
</evidence>
<dbReference type="PROSITE" id="PS50873">
    <property type="entry name" value="PEROXIDASE_4"/>
    <property type="match status" value="1"/>
</dbReference>
<feature type="binding site" evidence="14">
    <location>
        <position position="75"/>
    </location>
    <ligand>
        <name>Ca(2+)</name>
        <dbReference type="ChEBI" id="CHEBI:29108"/>
        <label>1</label>
    </ligand>
</feature>
<feature type="binding site" evidence="14">
    <location>
        <position position="81"/>
    </location>
    <ligand>
        <name>Ca(2+)</name>
        <dbReference type="ChEBI" id="CHEBI:29108"/>
        <label>1</label>
    </ligand>
</feature>
<feature type="domain" description="Plant heme peroxidase family profile" evidence="19">
    <location>
        <begin position="30"/>
        <end position="322"/>
    </location>
</feature>
<feature type="disulfide bond" evidence="16">
    <location>
        <begin position="201"/>
        <end position="229"/>
    </location>
</feature>
<dbReference type="FunFam" id="1.10.520.10:FF:000008">
    <property type="entry name" value="Peroxidase"/>
    <property type="match status" value="1"/>
</dbReference>
<evidence type="ECO:0000256" key="5">
    <source>
        <dbReference type="ARBA" id="ARBA00022559"/>
    </source>
</evidence>
<keyword evidence="7 14" id="KW-0479">Metal-binding</keyword>
<dbReference type="PANTHER" id="PTHR31517:SF48">
    <property type="entry name" value="PEROXIDASE 16-RELATED"/>
    <property type="match status" value="1"/>
</dbReference>
<protein>
    <recommendedName>
        <fullName evidence="4">peroxidase</fullName>
        <ecNumber evidence="4">1.11.1.7</ecNumber>
    </recommendedName>
</protein>
<dbReference type="EC" id="1.11.1.7" evidence="4"/>
<feature type="compositionally biased region" description="Pro residues" evidence="17">
    <location>
        <begin position="547"/>
        <end position="557"/>
    </location>
</feature>
<evidence type="ECO:0000256" key="3">
    <source>
        <dbReference type="ARBA" id="ARBA00006873"/>
    </source>
</evidence>
<comment type="cofactor">
    <cofactor evidence="14">
        <name>Ca(2+)</name>
        <dbReference type="ChEBI" id="CHEBI:29108"/>
    </cofactor>
    <text evidence="14">Binds 2 calcium ions per subunit.</text>
</comment>
<evidence type="ECO:0000256" key="13">
    <source>
        <dbReference type="PIRSR" id="PIRSR600823-2"/>
    </source>
</evidence>
<dbReference type="FunFam" id="1.10.420.10:FF:000001">
    <property type="entry name" value="Peroxidase"/>
    <property type="match status" value="1"/>
</dbReference>
<comment type="caution">
    <text evidence="20">The sequence shown here is derived from an EMBL/GenBank/DDBJ whole genome shotgun (WGS) entry which is preliminary data.</text>
</comment>
<gene>
    <name evidence="20" type="ORF">KC19_7G160600</name>
</gene>
<dbReference type="GO" id="GO:0006979">
    <property type="term" value="P:response to oxidative stress"/>
    <property type="evidence" value="ECO:0007669"/>
    <property type="project" value="InterPro"/>
</dbReference>
<evidence type="ECO:0000256" key="7">
    <source>
        <dbReference type="ARBA" id="ARBA00022723"/>
    </source>
</evidence>
<dbReference type="Pfam" id="PF00141">
    <property type="entry name" value="peroxidase"/>
    <property type="match status" value="1"/>
</dbReference>
<dbReference type="InterPro" id="IPR033905">
    <property type="entry name" value="Secretory_peroxidase"/>
</dbReference>
<dbReference type="Proteomes" id="UP000822688">
    <property type="component" value="Chromosome 7"/>
</dbReference>
<dbReference type="Gene3D" id="1.10.520.10">
    <property type="match status" value="1"/>
</dbReference>
<feature type="disulfide bond" evidence="16">
    <location>
        <begin position="40"/>
        <end position="116"/>
    </location>
</feature>
<feature type="compositionally biased region" description="Acidic residues" evidence="17">
    <location>
        <begin position="516"/>
        <end position="526"/>
    </location>
</feature>
<feature type="binding site" evidence="14">
    <location>
        <position position="79"/>
    </location>
    <ligand>
        <name>Ca(2+)</name>
        <dbReference type="ChEBI" id="CHEBI:29108"/>
        <label>1</label>
    </ligand>
</feature>
<dbReference type="InterPro" id="IPR010255">
    <property type="entry name" value="Haem_peroxidase_sf"/>
</dbReference>
<evidence type="ECO:0000256" key="2">
    <source>
        <dbReference type="ARBA" id="ARBA00002322"/>
    </source>
</evidence>
<keyword evidence="6" id="KW-0349">Heme</keyword>
<dbReference type="InterPro" id="IPR002016">
    <property type="entry name" value="Haem_peroxidase"/>
</dbReference>
<dbReference type="GO" id="GO:0020037">
    <property type="term" value="F:heme binding"/>
    <property type="evidence" value="ECO:0007669"/>
    <property type="project" value="InterPro"/>
</dbReference>
<dbReference type="GO" id="GO:0140825">
    <property type="term" value="F:lactoperoxidase activity"/>
    <property type="evidence" value="ECO:0007669"/>
    <property type="project" value="UniProtKB-EC"/>
</dbReference>
<feature type="binding site" evidence="14">
    <location>
        <position position="251"/>
    </location>
    <ligand>
        <name>Ca(2+)</name>
        <dbReference type="ChEBI" id="CHEBI:29108"/>
        <label>2</label>
    </ligand>
</feature>
<feature type="compositionally biased region" description="Basic and acidic residues" evidence="17">
    <location>
        <begin position="489"/>
        <end position="515"/>
    </location>
</feature>
<dbReference type="PROSITE" id="PS00435">
    <property type="entry name" value="PEROXIDASE_1"/>
    <property type="match status" value="1"/>
</dbReference>
<keyword evidence="14" id="KW-0106">Calcium</keyword>
<dbReference type="PRINTS" id="PR00461">
    <property type="entry name" value="PLPEROXIDASE"/>
</dbReference>
<name>A0A8T0HAB3_CERPU</name>
<evidence type="ECO:0000256" key="17">
    <source>
        <dbReference type="SAM" id="MobiDB-lite"/>
    </source>
</evidence>
<keyword evidence="5" id="KW-0575">Peroxidase</keyword>
<dbReference type="PANTHER" id="PTHR31517">
    <property type="match status" value="1"/>
</dbReference>
<organism evidence="20 21">
    <name type="scientific">Ceratodon purpureus</name>
    <name type="common">Fire moss</name>
    <name type="synonym">Dicranum purpureum</name>
    <dbReference type="NCBI Taxonomy" id="3225"/>
    <lineage>
        <taxon>Eukaryota</taxon>
        <taxon>Viridiplantae</taxon>
        <taxon>Streptophyta</taxon>
        <taxon>Embryophyta</taxon>
        <taxon>Bryophyta</taxon>
        <taxon>Bryophytina</taxon>
        <taxon>Bryopsida</taxon>
        <taxon>Dicranidae</taxon>
        <taxon>Pseudoditrichales</taxon>
        <taxon>Ditrichaceae</taxon>
        <taxon>Ceratodon</taxon>
    </lineage>
</organism>
<comment type="cofactor">
    <cofactor evidence="14">
        <name>heme b</name>
        <dbReference type="ChEBI" id="CHEBI:60344"/>
    </cofactor>
    <text evidence="14">Binds 1 heme b (iron(II)-protoporphyrin IX) group per subunit.</text>
</comment>
<dbReference type="SUPFAM" id="SSF48113">
    <property type="entry name" value="Heme-dependent peroxidases"/>
    <property type="match status" value="1"/>
</dbReference>
<comment type="catalytic activity">
    <reaction evidence="1">
        <text>2 a phenolic donor + H2O2 = 2 a phenolic radical donor + 2 H2O</text>
        <dbReference type="Rhea" id="RHEA:56136"/>
        <dbReference type="ChEBI" id="CHEBI:15377"/>
        <dbReference type="ChEBI" id="CHEBI:16240"/>
        <dbReference type="ChEBI" id="CHEBI:139520"/>
        <dbReference type="ChEBI" id="CHEBI:139521"/>
        <dbReference type="EC" id="1.11.1.7"/>
    </reaction>
</comment>
<feature type="binding site" evidence="14">
    <location>
        <position position="195"/>
    </location>
    <ligand>
        <name>Ca(2+)</name>
        <dbReference type="ChEBI" id="CHEBI:29108"/>
        <label>2</label>
    </ligand>
</feature>
<feature type="compositionally biased region" description="Basic residues" evidence="17">
    <location>
        <begin position="672"/>
        <end position="692"/>
    </location>
</feature>
<comment type="function">
    <text evidence="2">Removal of H(2)O(2), oxidation of toxic reductants, biosynthesis and degradation of lignin, suberization, auxin catabolism, response to environmental stresses such as wounding, pathogen attack and oxidative stress. These functions might be dependent on each isozyme/isoform in each plant tissue.</text>
</comment>
<evidence type="ECO:0000256" key="10">
    <source>
        <dbReference type="ARBA" id="ARBA00023157"/>
    </source>
</evidence>
<keyword evidence="18" id="KW-0732">Signal</keyword>
<feature type="binding site" evidence="14">
    <location>
        <position position="77"/>
    </location>
    <ligand>
        <name>Ca(2+)</name>
        <dbReference type="ChEBI" id="CHEBI:29108"/>
        <label>1</label>
    </ligand>
</feature>
<evidence type="ECO:0000256" key="6">
    <source>
        <dbReference type="ARBA" id="ARBA00022617"/>
    </source>
</evidence>
<proteinExistence type="inferred from homology"/>
<keyword evidence="10 16" id="KW-1015">Disulfide bond</keyword>
<evidence type="ECO:0000256" key="12">
    <source>
        <dbReference type="PIRSR" id="PIRSR600823-1"/>
    </source>
</evidence>
<evidence type="ECO:0000256" key="16">
    <source>
        <dbReference type="PIRSR" id="PIRSR600823-5"/>
    </source>
</evidence>
<dbReference type="InterPro" id="IPR019793">
    <property type="entry name" value="Peroxidases_heam-ligand_BS"/>
</dbReference>
<feature type="region of interest" description="Disordered" evidence="17">
    <location>
        <begin position="325"/>
        <end position="692"/>
    </location>
</feature>
<sequence length="692" mass="73689">MAHNVRVLTATLVVVVLAMCVSRTEAQSSGLAFDFYRTSCPEAEDTILRVMHQESQKDPAIRADILRLHFHDCFVRGCDASVLLKGKGTERVAPPNFRLEAFSVIDMIKEALEDACPETVSCADVLAFAARDGVALAGGPNWAVRGGRRDGLVSKASEAVANLPGTEMNVEQLTATFAKQGLTQDEMVTLSGAHTIGDSACVHIDTRIHGEVPDPILPQDYLDELKSTCPSPGRRVLPTVHFDRMTDSVFDTAYYENLKERKGLLTSDQVLFEDEVTRGKVLANTNQAVFFEDFQKAMLKMSEIDVLTGTNGEIRLMCKEINPAIRKPDEGKPGGYEGSGYGQPGTEAPGNETTAGEKPADENPAGEKPADEHPAGEEPADENPAGEKPADENPAGEKPADENPAGEKPADEHPAGEEPADENPAGEKPADENPAGEKPADENPAGEKPADEHPAGEEPADENPAGEKPADENPAGEKPADENPAGEKPVGEKPKDEKPVEEKPKDAKPKDKKTDDEEADDEEADDEKPKDKKSDKEKKDDKKGKPAPSPPKKPAPSLPKKAAPSPPKKAAPSPPKKSAPSPPKKPAPSPPKKPVPSPPKKAAPSPPKKAAPSPPKKSAPSPPKKSAPSPPKKPAPSPPKKAAPSPPKKPAPSPPKKSAPSPPKKPAPSPSKKQKEKEKKKKEKSKSRKDDD</sequence>
<keyword evidence="21" id="KW-1185">Reference proteome</keyword>
<evidence type="ECO:0000256" key="8">
    <source>
        <dbReference type="ARBA" id="ARBA00023002"/>
    </source>
</evidence>
<dbReference type="GO" id="GO:0046872">
    <property type="term" value="F:metal ion binding"/>
    <property type="evidence" value="ECO:0007669"/>
    <property type="project" value="UniProtKB-KW"/>
</dbReference>
<feature type="site" description="Transition state stabilizer" evidence="15">
    <location>
        <position position="67"/>
    </location>
</feature>
<feature type="signal peptide" evidence="18">
    <location>
        <begin position="1"/>
        <end position="26"/>
    </location>
</feature>
<dbReference type="GO" id="GO:0042744">
    <property type="term" value="P:hydrogen peroxide catabolic process"/>
    <property type="evidence" value="ECO:0007669"/>
    <property type="project" value="UniProtKB-KW"/>
</dbReference>
<comment type="similarity">
    <text evidence="3">Belongs to the peroxidase family. Ascorbate peroxidase subfamily.</text>
</comment>
<evidence type="ECO:0000256" key="9">
    <source>
        <dbReference type="ARBA" id="ARBA00023004"/>
    </source>
</evidence>
<feature type="compositionally biased region" description="Basic and acidic residues" evidence="17">
    <location>
        <begin position="527"/>
        <end position="544"/>
    </location>
</feature>